<proteinExistence type="predicted"/>
<dbReference type="PROSITE" id="PS51257">
    <property type="entry name" value="PROKAR_LIPOPROTEIN"/>
    <property type="match status" value="1"/>
</dbReference>
<dbReference type="eggNOG" id="ENOG503460K">
    <property type="taxonomic scope" value="Bacteria"/>
</dbReference>
<evidence type="ECO:0000313" key="2">
    <source>
        <dbReference type="EMBL" id="AHE52340.1"/>
    </source>
</evidence>
<name>W0A9I3_9SPHN</name>
<gene>
    <name evidence="2" type="ORF">NX02_02915</name>
</gene>
<keyword evidence="3" id="KW-1185">Reference proteome</keyword>
<dbReference type="PATRIC" id="fig|1123269.5.peg.563"/>
<evidence type="ECO:0000313" key="3">
    <source>
        <dbReference type="Proteomes" id="UP000018851"/>
    </source>
</evidence>
<sequence length="293" mass="30331">MMRDDRTFRRAAGWAAMLALASCAKPARHVEAPPPPPPVPEQVPPRPAPPMGASATTRVPPRAADGRFLTVNHAVAPAEAAWHLRAGLNVAALGCTGAQGAAITAAYNAMLRSRAKPLAAADAAIKARLRAERGKDWQDAHDDRMTQLYNFYALPPVQPGFCAKAAAIAAAEPAVDANGFSAFATQALAELSAPFDSFYAAYDDYRVALAAWEARYGAGAPTRVAANAPASARAAAVVEVDLPPAIPARTAGPRIAYESQAALDDIGGSAAISCGDCTRTAGRLAARAVTSRP</sequence>
<dbReference type="Proteomes" id="UP000018851">
    <property type="component" value="Chromosome"/>
</dbReference>
<evidence type="ECO:0000256" key="1">
    <source>
        <dbReference type="SAM" id="MobiDB-lite"/>
    </source>
</evidence>
<feature type="region of interest" description="Disordered" evidence="1">
    <location>
        <begin position="28"/>
        <end position="58"/>
    </location>
</feature>
<protein>
    <recommendedName>
        <fullName evidence="4">Lipoprotein</fullName>
    </recommendedName>
</protein>
<dbReference type="EMBL" id="CP006644">
    <property type="protein sequence ID" value="AHE52340.1"/>
    <property type="molecule type" value="Genomic_DNA"/>
</dbReference>
<dbReference type="AlphaFoldDB" id="W0A9I3"/>
<dbReference type="STRING" id="1123269.NX02_02915"/>
<accession>W0A9I3</accession>
<dbReference type="HOGENOM" id="CLU_079075_0_0_5"/>
<dbReference type="KEGG" id="ssan:NX02_02915"/>
<reference evidence="2 3" key="1">
    <citation type="submission" date="2013-07" db="EMBL/GenBank/DDBJ databases">
        <title>Completed genome of Sphingomonas sanxanigenens NX02.</title>
        <authorList>
            <person name="Ma T."/>
            <person name="Huang H."/>
            <person name="Wu M."/>
            <person name="Li X."/>
            <person name="Li G."/>
        </authorList>
    </citation>
    <scope>NUCLEOTIDE SEQUENCE [LARGE SCALE GENOMIC DNA]</scope>
    <source>
        <strain evidence="2 3">NX02</strain>
    </source>
</reference>
<organism evidence="2 3">
    <name type="scientific">Sphingomonas sanxanigenens DSM 19645 = NX02</name>
    <dbReference type="NCBI Taxonomy" id="1123269"/>
    <lineage>
        <taxon>Bacteria</taxon>
        <taxon>Pseudomonadati</taxon>
        <taxon>Pseudomonadota</taxon>
        <taxon>Alphaproteobacteria</taxon>
        <taxon>Sphingomonadales</taxon>
        <taxon>Sphingomonadaceae</taxon>
        <taxon>Sphingomonas</taxon>
    </lineage>
</organism>
<feature type="compositionally biased region" description="Pro residues" evidence="1">
    <location>
        <begin position="32"/>
        <end position="50"/>
    </location>
</feature>
<evidence type="ECO:0008006" key="4">
    <source>
        <dbReference type="Google" id="ProtNLM"/>
    </source>
</evidence>